<evidence type="ECO:0000259" key="6">
    <source>
        <dbReference type="Pfam" id="PF01628"/>
    </source>
</evidence>
<dbReference type="GO" id="GO:0003677">
    <property type="term" value="F:DNA binding"/>
    <property type="evidence" value="ECO:0007669"/>
    <property type="project" value="InterPro"/>
</dbReference>
<dbReference type="GO" id="GO:0045892">
    <property type="term" value="P:negative regulation of DNA-templated transcription"/>
    <property type="evidence" value="ECO:0007669"/>
    <property type="project" value="UniProtKB-UniRule"/>
</dbReference>
<keyword evidence="4 5" id="KW-0804">Transcription</keyword>
<feature type="domain" description="Heat-inducible transcription repressor HrcA C-terminal" evidence="6">
    <location>
        <begin position="105"/>
        <end position="322"/>
    </location>
</feature>
<dbReference type="PANTHER" id="PTHR34824:SF1">
    <property type="entry name" value="HEAT-INDUCIBLE TRANSCRIPTION REPRESSOR HRCA"/>
    <property type="match status" value="1"/>
</dbReference>
<dbReference type="PATRIC" id="fig|525903.6.peg.626"/>
<dbReference type="InterPro" id="IPR029016">
    <property type="entry name" value="GAF-like_dom_sf"/>
</dbReference>
<dbReference type="OrthoDB" id="9783139at2"/>
<evidence type="ECO:0000259" key="7">
    <source>
        <dbReference type="Pfam" id="PF03444"/>
    </source>
</evidence>
<dbReference type="EnsemblBacteria" id="ACZ18856">
    <property type="protein sequence ID" value="ACZ18856"/>
    <property type="gene ID" value="Taci_0620"/>
</dbReference>
<keyword evidence="3 5" id="KW-0346">Stress response</keyword>
<keyword evidence="9" id="KW-1185">Reference proteome</keyword>
<accession>D1B9A3</accession>
<dbReference type="NCBIfam" id="TIGR00331">
    <property type="entry name" value="hrcA"/>
    <property type="match status" value="1"/>
</dbReference>
<dbReference type="InterPro" id="IPR002571">
    <property type="entry name" value="HrcA"/>
</dbReference>
<feature type="domain" description="Winged helix-turn-helix transcription repressor HrcA DNA-binding" evidence="7">
    <location>
        <begin position="1"/>
        <end position="73"/>
    </location>
</feature>
<dbReference type="KEGG" id="tai:Taci_0620"/>
<dbReference type="InterPro" id="IPR005104">
    <property type="entry name" value="WHTH_HrcA_DNA-bd"/>
</dbReference>
<evidence type="ECO:0000256" key="4">
    <source>
        <dbReference type="ARBA" id="ARBA00023163"/>
    </source>
</evidence>
<dbReference type="InterPro" id="IPR023120">
    <property type="entry name" value="WHTH_transcript_rep_HrcA_IDD"/>
</dbReference>
<dbReference type="InterPro" id="IPR036390">
    <property type="entry name" value="WH_DNA-bd_sf"/>
</dbReference>
<dbReference type="STRING" id="525903.Taci_0620"/>
<proteinExistence type="inferred from homology"/>
<dbReference type="Gene3D" id="3.30.390.60">
    <property type="entry name" value="Heat-inducible transcription repressor hrca homolog, domain 3"/>
    <property type="match status" value="1"/>
</dbReference>
<dbReference type="SUPFAM" id="SSF55781">
    <property type="entry name" value="GAF domain-like"/>
    <property type="match status" value="1"/>
</dbReference>
<dbReference type="RefSeq" id="WP_012869372.1">
    <property type="nucleotide sequence ID" value="NC_013522.1"/>
</dbReference>
<organism evidence="8 9">
    <name type="scientific">Thermanaerovibrio acidaminovorans (strain ATCC 49978 / DSM 6589 / Su883)</name>
    <name type="common">Selenomonas acidaminovorans</name>
    <dbReference type="NCBI Taxonomy" id="525903"/>
    <lineage>
        <taxon>Bacteria</taxon>
        <taxon>Thermotogati</taxon>
        <taxon>Synergistota</taxon>
        <taxon>Synergistia</taxon>
        <taxon>Synergistales</taxon>
        <taxon>Synergistaceae</taxon>
        <taxon>Thermanaerovibrio</taxon>
    </lineage>
</organism>
<protein>
    <recommendedName>
        <fullName evidence="5">Heat-inducible transcription repressor HrcA</fullName>
    </recommendedName>
</protein>
<evidence type="ECO:0000256" key="1">
    <source>
        <dbReference type="ARBA" id="ARBA00022491"/>
    </source>
</evidence>
<dbReference type="Proteomes" id="UP000002030">
    <property type="component" value="Chromosome"/>
</dbReference>
<comment type="function">
    <text evidence="5">Negative regulator of class I heat shock genes (grpE-dnaK-dnaJ and groELS operons). Prevents heat-shock induction of these operons.</text>
</comment>
<keyword evidence="1 5" id="KW-0678">Repressor</keyword>
<dbReference type="HAMAP" id="MF_00081">
    <property type="entry name" value="HrcA"/>
    <property type="match status" value="1"/>
</dbReference>
<sequence length="337" mass="37051">MLTERQLEIVLSVVYEYIRSGESVGSRTVSKRYLSSRSPATIRNEMADLEGMGFLAQPHTSAGRIPTTRAYRLYVDSVLQRQRHSSGVGIPLAETLIRKRRDLEGFLDEASDLLGRLTHYVGIGAIAPLKDVVVRSVGFFKVDTRNVLLVVVLEGGLVHQKVITVPWELSSDELEELSRRLNLVASGRPWGEVKSALEGYLMGELSRFSEACRLAIATLGEMLGSSPVKVFTGRVSQMLNLPDFQDLSRLKAFFSLLEQEEELADLVARHSLGNGVSVVIGEEAQRPGLEECSLVLASSPRGGAKAIVGILGPKRMDYERVIALLENVAKAMEDVED</sequence>
<evidence type="ECO:0000256" key="2">
    <source>
        <dbReference type="ARBA" id="ARBA00023015"/>
    </source>
</evidence>
<comment type="similarity">
    <text evidence="5">Belongs to the HrcA family.</text>
</comment>
<dbReference type="InterPro" id="IPR036388">
    <property type="entry name" value="WH-like_DNA-bd_sf"/>
</dbReference>
<dbReference type="EMBL" id="CP001818">
    <property type="protein sequence ID" value="ACZ18856.1"/>
    <property type="molecule type" value="Genomic_DNA"/>
</dbReference>
<dbReference type="PIRSF" id="PIRSF005485">
    <property type="entry name" value="HrcA"/>
    <property type="match status" value="1"/>
</dbReference>
<gene>
    <name evidence="5" type="primary">hrcA</name>
    <name evidence="8" type="ordered locus">Taci_0620</name>
</gene>
<keyword evidence="2 5" id="KW-0805">Transcription regulation</keyword>
<evidence type="ECO:0000313" key="9">
    <source>
        <dbReference type="Proteomes" id="UP000002030"/>
    </source>
</evidence>
<evidence type="ECO:0000256" key="5">
    <source>
        <dbReference type="HAMAP-Rule" id="MF_00081"/>
    </source>
</evidence>
<dbReference type="PANTHER" id="PTHR34824">
    <property type="entry name" value="HEAT-INDUCIBLE TRANSCRIPTION REPRESSOR HRCA"/>
    <property type="match status" value="1"/>
</dbReference>
<dbReference type="Pfam" id="PF03444">
    <property type="entry name" value="WHD_HrcA"/>
    <property type="match status" value="1"/>
</dbReference>
<evidence type="ECO:0000256" key="3">
    <source>
        <dbReference type="ARBA" id="ARBA00023016"/>
    </source>
</evidence>
<name>D1B9A3_THEAS</name>
<reference evidence="8 9" key="1">
    <citation type="journal article" date="2009" name="Stand. Genomic Sci.">
        <title>Complete genome sequence of Thermanaerovibrio acidaminovorans type strain (Su883).</title>
        <authorList>
            <person name="Chovatia M."/>
            <person name="Sikorski J."/>
            <person name="Schroder M."/>
            <person name="Lapidus A."/>
            <person name="Nolan M."/>
            <person name="Tice H."/>
            <person name="Glavina Del Rio T."/>
            <person name="Copeland A."/>
            <person name="Cheng J.F."/>
            <person name="Lucas S."/>
            <person name="Chen F."/>
            <person name="Bruce D."/>
            <person name="Goodwin L."/>
            <person name="Pitluck S."/>
            <person name="Ivanova N."/>
            <person name="Mavromatis K."/>
            <person name="Ovchinnikova G."/>
            <person name="Pati A."/>
            <person name="Chen A."/>
            <person name="Palaniappan K."/>
            <person name="Land M."/>
            <person name="Hauser L."/>
            <person name="Chang Y.J."/>
            <person name="Jeffries C.D."/>
            <person name="Chain P."/>
            <person name="Saunders E."/>
            <person name="Detter J.C."/>
            <person name="Brettin T."/>
            <person name="Rohde M."/>
            <person name="Goker M."/>
            <person name="Spring S."/>
            <person name="Bristow J."/>
            <person name="Markowitz V."/>
            <person name="Hugenholtz P."/>
            <person name="Kyrpides N.C."/>
            <person name="Klenk H.P."/>
            <person name="Eisen J.A."/>
        </authorList>
    </citation>
    <scope>NUCLEOTIDE SEQUENCE [LARGE SCALE GENOMIC DNA]</scope>
    <source>
        <strain evidence="9">ATCC 49978 / DSM 6589 / Su883</strain>
    </source>
</reference>
<dbReference type="Pfam" id="PF01628">
    <property type="entry name" value="HrcA"/>
    <property type="match status" value="1"/>
</dbReference>
<dbReference type="AlphaFoldDB" id="D1B9A3"/>
<dbReference type="InterPro" id="IPR021153">
    <property type="entry name" value="HrcA_C"/>
</dbReference>
<dbReference type="Gene3D" id="3.30.450.40">
    <property type="match status" value="1"/>
</dbReference>
<dbReference type="HOGENOM" id="CLU_050019_1_0_0"/>
<dbReference type="eggNOG" id="COG1420">
    <property type="taxonomic scope" value="Bacteria"/>
</dbReference>
<dbReference type="Gene3D" id="1.10.10.10">
    <property type="entry name" value="Winged helix-like DNA-binding domain superfamily/Winged helix DNA-binding domain"/>
    <property type="match status" value="1"/>
</dbReference>
<dbReference type="SUPFAM" id="SSF46785">
    <property type="entry name" value="Winged helix' DNA-binding domain"/>
    <property type="match status" value="1"/>
</dbReference>
<evidence type="ECO:0000313" key="8">
    <source>
        <dbReference type="EMBL" id="ACZ18856.1"/>
    </source>
</evidence>